<sequence>MAKCGFIVALCFVCIFSLFSFGYSLEDRFFVEGKVYCDTCRAKFVTKISEYMKGAEVKLECRNISTESVTYSTHTTTDETGTYRMPVDGDHEEDICEVFLIKSSRSDCDEIIRDNFVKQTAEVDLTRNNGISSPIRQANPLSFLIKKPLSQCTEVLRELGFTSTGALV</sequence>
<accession>A0ABP0Z9E5</accession>
<dbReference type="PANTHER" id="PTHR31614">
    <property type="entry name" value="PROTEIN DOWNSTREAM OF FLC-RELATED"/>
    <property type="match status" value="1"/>
</dbReference>
<keyword evidence="5" id="KW-1185">Reference proteome</keyword>
<evidence type="ECO:0000256" key="3">
    <source>
        <dbReference type="SAM" id="SignalP"/>
    </source>
</evidence>
<evidence type="ECO:0000313" key="4">
    <source>
        <dbReference type="EMBL" id="CAK9327500.1"/>
    </source>
</evidence>
<evidence type="ECO:0000256" key="1">
    <source>
        <dbReference type="ARBA" id="ARBA00010049"/>
    </source>
</evidence>
<keyword evidence="3" id="KW-0732">Signal</keyword>
<proteinExistence type="inferred from homology"/>
<evidence type="ECO:0000256" key="2">
    <source>
        <dbReference type="ARBA" id="ARBA00023157"/>
    </source>
</evidence>
<dbReference type="Pfam" id="PF01190">
    <property type="entry name" value="Pollen_Ole_e_1"/>
    <property type="match status" value="1"/>
</dbReference>
<dbReference type="PROSITE" id="PS00925">
    <property type="entry name" value="OLEEI"/>
    <property type="match status" value="1"/>
</dbReference>
<dbReference type="InterPro" id="IPR006041">
    <property type="entry name" value="Pollen_Ole_e1_allergen"/>
</dbReference>
<protein>
    <recommendedName>
        <fullName evidence="6">Olee1-like protein</fullName>
    </recommendedName>
</protein>
<reference evidence="4 5" key="1">
    <citation type="submission" date="2024-03" db="EMBL/GenBank/DDBJ databases">
        <authorList>
            <person name="Gkanogiannis A."/>
            <person name="Becerra Lopez-Lavalle L."/>
        </authorList>
    </citation>
    <scope>NUCLEOTIDE SEQUENCE [LARGE SCALE GENOMIC DNA]</scope>
</reference>
<name>A0ABP0Z9E5_9ROSI</name>
<dbReference type="InterPro" id="IPR006040">
    <property type="entry name" value="Allergen_Ole_e_I_CS"/>
</dbReference>
<dbReference type="EMBL" id="OZ021742">
    <property type="protein sequence ID" value="CAK9327500.1"/>
    <property type="molecule type" value="Genomic_DNA"/>
</dbReference>
<gene>
    <name evidence="4" type="ORF">CITCOLO1_LOCUS19881</name>
</gene>
<comment type="similarity">
    <text evidence="1">Belongs to the Ole e I family.</text>
</comment>
<evidence type="ECO:0008006" key="6">
    <source>
        <dbReference type="Google" id="ProtNLM"/>
    </source>
</evidence>
<organism evidence="4 5">
    <name type="scientific">Citrullus colocynthis</name>
    <name type="common">colocynth</name>
    <dbReference type="NCBI Taxonomy" id="252529"/>
    <lineage>
        <taxon>Eukaryota</taxon>
        <taxon>Viridiplantae</taxon>
        <taxon>Streptophyta</taxon>
        <taxon>Embryophyta</taxon>
        <taxon>Tracheophyta</taxon>
        <taxon>Spermatophyta</taxon>
        <taxon>Magnoliopsida</taxon>
        <taxon>eudicotyledons</taxon>
        <taxon>Gunneridae</taxon>
        <taxon>Pentapetalae</taxon>
        <taxon>rosids</taxon>
        <taxon>fabids</taxon>
        <taxon>Cucurbitales</taxon>
        <taxon>Cucurbitaceae</taxon>
        <taxon>Benincaseae</taxon>
        <taxon>Citrullus</taxon>
    </lineage>
</organism>
<dbReference type="PANTHER" id="PTHR31614:SF2">
    <property type="entry name" value="F28N24.16 PROTEIN"/>
    <property type="match status" value="1"/>
</dbReference>
<evidence type="ECO:0000313" key="5">
    <source>
        <dbReference type="Proteomes" id="UP001642487"/>
    </source>
</evidence>
<feature type="signal peptide" evidence="3">
    <location>
        <begin position="1"/>
        <end position="24"/>
    </location>
</feature>
<dbReference type="Proteomes" id="UP001642487">
    <property type="component" value="Chromosome 8"/>
</dbReference>
<feature type="chain" id="PRO_5045394696" description="Olee1-like protein" evidence="3">
    <location>
        <begin position="25"/>
        <end position="168"/>
    </location>
</feature>
<keyword evidence="2" id="KW-1015">Disulfide bond</keyword>